<evidence type="ECO:0000313" key="2">
    <source>
        <dbReference type="EMBL" id="QKS55568.1"/>
    </source>
</evidence>
<reference evidence="2 4" key="2">
    <citation type="submission" date="2020-06" db="EMBL/GenBank/DDBJ databases">
        <title>Complete genome of Paenibacillus barcinonensis KACC11450.</title>
        <authorList>
            <person name="Kim M."/>
            <person name="Park Y.-J."/>
            <person name="Shin J.-H."/>
        </authorList>
    </citation>
    <scope>NUCLEOTIDE SEQUENCE [LARGE SCALE GENOMIC DNA]</scope>
    <source>
        <strain evidence="2 4">KACC11450</strain>
    </source>
</reference>
<dbReference type="Proteomes" id="UP000247790">
    <property type="component" value="Unassembled WGS sequence"/>
</dbReference>
<dbReference type="OrthoDB" id="2167122at2"/>
<evidence type="ECO:0000313" key="3">
    <source>
        <dbReference type="Proteomes" id="UP000247790"/>
    </source>
</evidence>
<accession>A0A2V4VSA5</accession>
<dbReference type="RefSeq" id="WP_110896856.1">
    <property type="nucleotide sequence ID" value="NZ_CP054614.1"/>
</dbReference>
<keyword evidence="4" id="KW-1185">Reference proteome</keyword>
<dbReference type="EMBL" id="CP054614">
    <property type="protein sequence ID" value="QKS55568.1"/>
    <property type="molecule type" value="Genomic_DNA"/>
</dbReference>
<organism evidence="1 3">
    <name type="scientific">Paenibacillus barcinonensis</name>
    <dbReference type="NCBI Taxonomy" id="198119"/>
    <lineage>
        <taxon>Bacteria</taxon>
        <taxon>Bacillati</taxon>
        <taxon>Bacillota</taxon>
        <taxon>Bacilli</taxon>
        <taxon>Bacillales</taxon>
        <taxon>Paenibacillaceae</taxon>
        <taxon>Paenibacillus</taxon>
    </lineage>
</organism>
<dbReference type="AlphaFoldDB" id="A0A2V4VSA5"/>
<sequence length="90" mass="10888">MSNLISINLDEDEVKKICHEKIADLIKEVDNELIFWDSKQLMRRTCLSWNSIQALFFFDSRFPKHKVGGKWLFPAKETREFLEQWLREQK</sequence>
<name>A0A2V4VSA5_PAEBA</name>
<reference evidence="1 3" key="1">
    <citation type="submission" date="2018-06" db="EMBL/GenBank/DDBJ databases">
        <title>Genomic Encyclopedia of Type Strains, Phase III (KMG-III): the genomes of soil and plant-associated and newly described type strains.</title>
        <authorList>
            <person name="Whitman W."/>
        </authorList>
    </citation>
    <scope>NUCLEOTIDE SEQUENCE [LARGE SCALE GENOMIC DNA]</scope>
    <source>
        <strain evidence="1 3">CECT 7022</strain>
    </source>
</reference>
<evidence type="ECO:0000313" key="1">
    <source>
        <dbReference type="EMBL" id="PYE49359.1"/>
    </source>
</evidence>
<protein>
    <submittedName>
        <fullName evidence="2">Group-specific protein</fullName>
    </submittedName>
</protein>
<dbReference type="EMBL" id="QJSW01000006">
    <property type="protein sequence ID" value="PYE49359.1"/>
    <property type="molecule type" value="Genomic_DNA"/>
</dbReference>
<proteinExistence type="predicted"/>
<evidence type="ECO:0000313" key="4">
    <source>
        <dbReference type="Proteomes" id="UP000509327"/>
    </source>
</evidence>
<dbReference type="Proteomes" id="UP000509327">
    <property type="component" value="Chromosome"/>
</dbReference>
<gene>
    <name evidence="1" type="ORF">DFQ00_106345</name>
    <name evidence="2" type="ORF">HUB98_04035</name>
</gene>